<evidence type="ECO:0000256" key="1">
    <source>
        <dbReference type="SAM" id="MobiDB-lite"/>
    </source>
</evidence>
<feature type="region of interest" description="Disordered" evidence="1">
    <location>
        <begin position="1076"/>
        <end position="1095"/>
    </location>
</feature>
<name>A0A8H4II12_9PEZI</name>
<feature type="region of interest" description="Disordered" evidence="1">
    <location>
        <begin position="299"/>
        <end position="318"/>
    </location>
</feature>
<feature type="compositionally biased region" description="Polar residues" evidence="1">
    <location>
        <begin position="920"/>
        <end position="930"/>
    </location>
</feature>
<feature type="region of interest" description="Disordered" evidence="1">
    <location>
        <begin position="994"/>
        <end position="1019"/>
    </location>
</feature>
<keyword evidence="2" id="KW-1133">Transmembrane helix</keyword>
<gene>
    <name evidence="3" type="ORF">GTA08_BOTSDO09833</name>
</gene>
<dbReference type="OrthoDB" id="5353066at2759"/>
<dbReference type="EMBL" id="WWBZ02000073">
    <property type="protein sequence ID" value="KAF4301685.1"/>
    <property type="molecule type" value="Genomic_DNA"/>
</dbReference>
<evidence type="ECO:0000313" key="4">
    <source>
        <dbReference type="Proteomes" id="UP000572817"/>
    </source>
</evidence>
<reference evidence="3" key="1">
    <citation type="submission" date="2020-04" db="EMBL/GenBank/DDBJ databases">
        <title>Genome Assembly and Annotation of Botryosphaeria dothidea sdau 11-99, a Latent Pathogen of Apple Fruit Ring Rot in China.</title>
        <authorList>
            <person name="Yu C."/>
            <person name="Diao Y."/>
            <person name="Lu Q."/>
            <person name="Zhao J."/>
            <person name="Cui S."/>
            <person name="Peng C."/>
            <person name="He B."/>
            <person name="Liu H."/>
        </authorList>
    </citation>
    <scope>NUCLEOTIDE SEQUENCE [LARGE SCALE GENOMIC DNA]</scope>
    <source>
        <strain evidence="3">Sdau11-99</strain>
    </source>
</reference>
<evidence type="ECO:0000313" key="3">
    <source>
        <dbReference type="EMBL" id="KAF4301685.1"/>
    </source>
</evidence>
<feature type="compositionally biased region" description="Polar residues" evidence="1">
    <location>
        <begin position="1127"/>
        <end position="1141"/>
    </location>
</feature>
<feature type="compositionally biased region" description="Polar residues" evidence="1">
    <location>
        <begin position="731"/>
        <end position="741"/>
    </location>
</feature>
<feature type="region of interest" description="Disordered" evidence="1">
    <location>
        <begin position="1"/>
        <end position="118"/>
    </location>
</feature>
<feature type="compositionally biased region" description="Polar residues" evidence="1">
    <location>
        <begin position="899"/>
        <end position="910"/>
    </location>
</feature>
<keyword evidence="4" id="KW-1185">Reference proteome</keyword>
<evidence type="ECO:0000256" key="2">
    <source>
        <dbReference type="SAM" id="Phobius"/>
    </source>
</evidence>
<keyword evidence="2" id="KW-0812">Transmembrane</keyword>
<feature type="region of interest" description="Disordered" evidence="1">
    <location>
        <begin position="1125"/>
        <end position="1147"/>
    </location>
</feature>
<feature type="compositionally biased region" description="Polar residues" evidence="1">
    <location>
        <begin position="881"/>
        <end position="890"/>
    </location>
</feature>
<feature type="compositionally biased region" description="Low complexity" evidence="1">
    <location>
        <begin position="29"/>
        <end position="44"/>
    </location>
</feature>
<feature type="compositionally biased region" description="Polar residues" evidence="1">
    <location>
        <begin position="340"/>
        <end position="349"/>
    </location>
</feature>
<sequence>MSTFSATLHQRVATPVTPPAHSPQHSHHSVPSSSSTRSFTPVHSLSLHDYRKKQASSTTPEPPGGKRLKRKTAATHLNASERAPLLPPPRPPPLPPTPPSTSHSEPTRRDATSPFTGLHVSSFRSLPALQQRPSLGLRDIAKLNASSAELPAIGASKAASHPRDFGLGSRKRLPRPKDIEIRRPLNSSPIRSDPSSLDLLSTAGLASTSTFTLSKFPFPEPPASKPATPPLNVWPPESNPELTPSLLDTPPATPAVLHFRGTSFDVVNPHNSLYLSNLETPADLENEDNDYFHRTSLDQLLPSDMDPPSRKDHEPAERHQRALYHDLKSAHAGIAKTKFQAPQQPQKQVSHQHDHAEAMLSSVAPVPRSSEKLDRRASIIDRARTVFKRRDAKPTENDEFKAMPYHTTSDAHIAPRMDGSNLSGFNDRVSIELIRPSGDTWETYSEPGAPQYDKASEYANSEFDSNSMYFGPLNNRRSVPFGVQNQITDYSGEVSYQFEDTPRHSIYAHHSAHPSAESRISEYMTKAIDNTIGNIYDQYGGMEGNEATISTEGLVSGDDDDDDDDAATIKVPSLRSMVPTSPHGDRTSGLSKFDFGLDDVRNSGNADSPVTSPVTPQDGTFPKIPAIMRAPAGVPPKSPPPLAPGMSEKLDKAYSYASEDYSNRGTSYGDTRKLLGISGNIDSTNRMSVITEGSRLSEGDRLPPSPLQEFIDRCDSQRGTPEFEQYHQKPSEPSQNSLASVHTDNSMTSEDISIGGIVFPMPIKENLPFDLPEPALRKKAMLTSAERNSAGNDIPAMWMRSASPGPANPRNESPATMATEGTDGDWETLAQTTTAGDHSRENSHGHTPHEKVTVQGVSSMMRSNTNPWRKNKTDDGFDSSPIMTSPTELTNIPRFPRDSQFSFLRNSGTTRDSHHVPATPSKSADSQPFQLSPQQMSNFVANGPSDEILVEEYEMSPLSHKPKYRDLQMLSSRTHAPDRVNSFDKLAVVGPRANLTGTPMGTGMRHAGSSTVGDSSSPPSNIRAYNDIFASSPPDVSTPARQSLLGRSDKTVVYSPTAGGMVNPGHYMSPRTPSTYNASSPLAQGSTVSSQSSRIPMMGSYGKQIEGLRADASNRAERYRRIKAASVASSSRTTMPRTNGLTMPRASVRGMTSPFPLELRNKELRHQDSLTFSSERSEPAHVIRPDSCHTVEPLYRHSPHLIRVSRPNSSNIEENRGRKKKLSWIIFAMCFWFPPTAILLFLGILDGMIFHMSGREIYHVGQLQKKCALVAFILEIVSLITVLVLWLSHVF</sequence>
<feature type="region of interest" description="Disordered" evidence="1">
    <location>
        <begin position="340"/>
        <end position="372"/>
    </location>
</feature>
<feature type="compositionally biased region" description="Basic and acidic residues" evidence="1">
    <location>
        <begin position="307"/>
        <end position="318"/>
    </location>
</feature>
<accession>A0A8H4II12</accession>
<feature type="transmembrane region" description="Helical" evidence="2">
    <location>
        <begin position="1222"/>
        <end position="1245"/>
    </location>
</feature>
<feature type="region of interest" description="Disordered" evidence="1">
    <location>
        <begin position="719"/>
        <end position="741"/>
    </location>
</feature>
<feature type="compositionally biased region" description="Low complexity" evidence="1">
    <location>
        <begin position="1008"/>
        <end position="1019"/>
    </location>
</feature>
<feature type="region of interest" description="Disordered" evidence="1">
    <location>
        <begin position="863"/>
        <end position="930"/>
    </location>
</feature>
<comment type="caution">
    <text evidence="3">The sequence shown here is derived from an EMBL/GenBank/DDBJ whole genome shotgun (WGS) entry which is preliminary data.</text>
</comment>
<protein>
    <submittedName>
        <fullName evidence="3">Uncharacterized protein</fullName>
    </submittedName>
</protein>
<organism evidence="3 4">
    <name type="scientific">Botryosphaeria dothidea</name>
    <dbReference type="NCBI Taxonomy" id="55169"/>
    <lineage>
        <taxon>Eukaryota</taxon>
        <taxon>Fungi</taxon>
        <taxon>Dikarya</taxon>
        <taxon>Ascomycota</taxon>
        <taxon>Pezizomycotina</taxon>
        <taxon>Dothideomycetes</taxon>
        <taxon>Dothideomycetes incertae sedis</taxon>
        <taxon>Botryosphaeriales</taxon>
        <taxon>Botryosphaeriaceae</taxon>
        <taxon>Botryosphaeria</taxon>
    </lineage>
</organism>
<feature type="transmembrane region" description="Helical" evidence="2">
    <location>
        <begin position="1266"/>
        <end position="1287"/>
    </location>
</feature>
<feature type="compositionally biased region" description="Polar residues" evidence="1">
    <location>
        <begin position="185"/>
        <end position="196"/>
    </location>
</feature>
<feature type="compositionally biased region" description="Polar residues" evidence="1">
    <location>
        <begin position="1076"/>
        <end position="1094"/>
    </location>
</feature>
<feature type="compositionally biased region" description="Pro residues" evidence="1">
    <location>
        <begin position="85"/>
        <end position="99"/>
    </location>
</feature>
<feature type="region of interest" description="Disordered" evidence="1">
    <location>
        <begin position="800"/>
        <end position="824"/>
    </location>
</feature>
<dbReference type="Proteomes" id="UP000572817">
    <property type="component" value="Unassembled WGS sequence"/>
</dbReference>
<feature type="region of interest" description="Disordered" evidence="1">
    <location>
        <begin position="154"/>
        <end position="196"/>
    </location>
</feature>
<keyword evidence="2" id="KW-0472">Membrane</keyword>
<proteinExistence type="predicted"/>